<evidence type="ECO:0000313" key="2">
    <source>
        <dbReference type="Proteomes" id="UP001162907"/>
    </source>
</evidence>
<protein>
    <submittedName>
        <fullName evidence="1">Uncharacterized protein</fullName>
    </submittedName>
</protein>
<evidence type="ECO:0000313" key="1">
    <source>
        <dbReference type="EMBL" id="UFP99846.1"/>
    </source>
</evidence>
<dbReference type="Proteomes" id="UP001162907">
    <property type="component" value="Chromosome"/>
</dbReference>
<organism evidence="1 2">
    <name type="scientific">Pseudomonas fitomaticsae</name>
    <dbReference type="NCBI Taxonomy" id="2837969"/>
    <lineage>
        <taxon>Bacteria</taxon>
        <taxon>Pseudomonadati</taxon>
        <taxon>Pseudomonadota</taxon>
        <taxon>Gammaproteobacteria</taxon>
        <taxon>Pseudomonadales</taxon>
        <taxon>Pseudomonadaceae</taxon>
        <taxon>Pseudomonas</taxon>
    </lineage>
</organism>
<sequence>MEDKQLIIGVNKMDSVSDPIGAFADLKSYFDLTVYTVSGESFRGAKVSLVCTDSRTSDWVLTIDVPGVGARQFHECDVSAVTRHT</sequence>
<reference evidence="1 2" key="1">
    <citation type="journal article" date="2022" name="Int. J. Syst. Evol. Microbiol.">
        <title>Pseudomonas fitomaticsae sp. nov., isolated at Marimurtra Botanical Garden in Blanes, Catalonia, Spain.</title>
        <authorList>
            <person name="Atanasov K.E."/>
            <person name="Galbis D.M."/>
            <person name="Cornado D."/>
            <person name="Serpico A."/>
            <person name="Sanchez G."/>
            <person name="Bosch M."/>
            <person name="Ferrer A."/>
            <person name="Altabella T."/>
        </authorList>
    </citation>
    <scope>NUCLEOTIDE SEQUENCE [LARGE SCALE GENOMIC DNA]</scope>
    <source>
        <strain evidence="1 2">FIT81</strain>
    </source>
</reference>
<name>A0ABY3Q170_9PSED</name>
<dbReference type="EMBL" id="CP075567">
    <property type="protein sequence ID" value="UFP99846.1"/>
    <property type="molecule type" value="Genomic_DNA"/>
</dbReference>
<dbReference type="RefSeq" id="WP_230733955.1">
    <property type="nucleotide sequence ID" value="NZ_CP075567.1"/>
</dbReference>
<accession>A0ABY3Q170</accession>
<proteinExistence type="predicted"/>
<gene>
    <name evidence="1" type="ORF">KJY40_28205</name>
</gene>
<keyword evidence="2" id="KW-1185">Reference proteome</keyword>